<evidence type="ECO:0000313" key="2">
    <source>
        <dbReference type="EMBL" id="AUJ77508.1"/>
    </source>
</evidence>
<gene>
    <name evidence="2" type="ORF">CWD84_12150</name>
</gene>
<accession>A0AAI8HNY9</accession>
<reference evidence="2 3" key="1">
    <citation type="submission" date="2017-11" db="EMBL/GenBank/DDBJ databases">
        <title>Genome sequence and genome mining of multiple bioactive secondary metabolites from a deep sea-derived Bacillus siamensis SCSIO 05746.</title>
        <authorList>
            <person name="Pan H.-Q."/>
            <person name="Ju J.-H."/>
        </authorList>
    </citation>
    <scope>NUCLEOTIDE SEQUENCE [LARGE SCALE GENOMIC DNA]</scope>
    <source>
        <strain evidence="2 3">SCSIO 05746</strain>
    </source>
</reference>
<protein>
    <submittedName>
        <fullName evidence="2">Uncharacterized protein</fullName>
    </submittedName>
</protein>
<keyword evidence="1" id="KW-1133">Transmembrane helix</keyword>
<keyword evidence="1" id="KW-0812">Transmembrane</keyword>
<dbReference type="EMBL" id="CP025001">
    <property type="protein sequence ID" value="AUJ77508.1"/>
    <property type="molecule type" value="Genomic_DNA"/>
</dbReference>
<dbReference type="Proteomes" id="UP000234366">
    <property type="component" value="Chromosome"/>
</dbReference>
<organism evidence="2 3">
    <name type="scientific">Bacillus siamensis</name>
    <dbReference type="NCBI Taxonomy" id="659243"/>
    <lineage>
        <taxon>Bacteria</taxon>
        <taxon>Bacillati</taxon>
        <taxon>Bacillota</taxon>
        <taxon>Bacilli</taxon>
        <taxon>Bacillales</taxon>
        <taxon>Bacillaceae</taxon>
        <taxon>Bacillus</taxon>
        <taxon>Bacillus amyloliquefaciens group</taxon>
    </lineage>
</organism>
<evidence type="ECO:0000313" key="3">
    <source>
        <dbReference type="Proteomes" id="UP000234366"/>
    </source>
</evidence>
<sequence length="63" mass="7007">MSKCLKITLWSIFVLIILLVIIGIVSYNQTPSAGDAAERLLYSVSSMSSFSIEYTRVSWGCPF</sequence>
<proteinExistence type="predicted"/>
<dbReference type="AlphaFoldDB" id="A0AAI8HNY9"/>
<name>A0AAI8HNY9_9BACI</name>
<keyword evidence="3" id="KW-1185">Reference proteome</keyword>
<feature type="transmembrane region" description="Helical" evidence="1">
    <location>
        <begin position="7"/>
        <end position="27"/>
    </location>
</feature>
<evidence type="ECO:0000256" key="1">
    <source>
        <dbReference type="SAM" id="Phobius"/>
    </source>
</evidence>
<keyword evidence="1" id="KW-0472">Membrane</keyword>
<dbReference type="KEGG" id="bsia:CWD84_12150"/>